<sequence length="91" mass="9608">MPTGTFTDALAVPFDRRFSGCAPGVQSLNVPTTLTFPSTADDGRAKVSVQVAAERDFFSTGGSTSLGRADAYPRIVARPCFVECLGRMTGM</sequence>
<protein>
    <submittedName>
        <fullName evidence="1">Uncharacterized protein</fullName>
    </submittedName>
</protein>
<comment type="caution">
    <text evidence="1">The sequence shown here is derived from an EMBL/GenBank/DDBJ whole genome shotgun (WGS) entry which is preliminary data.</text>
</comment>
<name>A0A919U1J7_9CELL</name>
<keyword evidence="2" id="KW-1185">Reference proteome</keyword>
<organism evidence="1 2">
    <name type="scientific">Cellulomonas chitinilytica</name>
    <dbReference type="NCBI Taxonomy" id="398759"/>
    <lineage>
        <taxon>Bacteria</taxon>
        <taxon>Bacillati</taxon>
        <taxon>Actinomycetota</taxon>
        <taxon>Actinomycetes</taxon>
        <taxon>Micrococcales</taxon>
        <taxon>Cellulomonadaceae</taxon>
        <taxon>Cellulomonas</taxon>
    </lineage>
</organism>
<gene>
    <name evidence="1" type="ORF">Cch01nite_12960</name>
</gene>
<evidence type="ECO:0000313" key="2">
    <source>
        <dbReference type="Proteomes" id="UP000632740"/>
    </source>
</evidence>
<dbReference type="AlphaFoldDB" id="A0A919U1J7"/>
<proteinExistence type="predicted"/>
<dbReference type="EMBL" id="BONK01000004">
    <property type="protein sequence ID" value="GIG20572.1"/>
    <property type="molecule type" value="Genomic_DNA"/>
</dbReference>
<evidence type="ECO:0000313" key="1">
    <source>
        <dbReference type="EMBL" id="GIG20572.1"/>
    </source>
</evidence>
<dbReference type="Proteomes" id="UP000632740">
    <property type="component" value="Unassembled WGS sequence"/>
</dbReference>
<reference evidence="1" key="1">
    <citation type="submission" date="2021-01" db="EMBL/GenBank/DDBJ databases">
        <title>Whole genome shotgun sequence of Cellulomonas chitinilytica NBRC 110799.</title>
        <authorList>
            <person name="Komaki H."/>
            <person name="Tamura T."/>
        </authorList>
    </citation>
    <scope>NUCLEOTIDE SEQUENCE</scope>
    <source>
        <strain evidence="1">NBRC 110799</strain>
    </source>
</reference>
<accession>A0A919U1J7</accession>